<dbReference type="HAMAP" id="MF_02086">
    <property type="entry name" value="PdxA_Epsilonprot"/>
    <property type="match status" value="1"/>
</dbReference>
<keyword evidence="2 10" id="KW-0479">Metal-binding</keyword>
<keyword evidence="4 10" id="KW-0460">Magnesium</keyword>
<reference evidence="12" key="1">
    <citation type="submission" date="2016-08" db="EMBL/GenBank/DDBJ databases">
        <title>Complete genome sequence of the organohalide-respiring Epsilonproteobacterium Sulfurospirillum halorespirans.</title>
        <authorList>
            <person name="Goris T."/>
            <person name="Zimmermann J."/>
            <person name="Schenz B."/>
            <person name="Lemos M."/>
            <person name="Hackermueller J."/>
            <person name="Diekert G."/>
        </authorList>
    </citation>
    <scope>NUCLEOTIDE SEQUENCE [LARGE SCALE GENOMIC DNA]</scope>
    <source>
        <strain>DSM 13726</strain>
        <strain evidence="12">PCE-M2</strain>
    </source>
</reference>
<dbReference type="InterPro" id="IPR037539">
    <property type="entry name" value="PdxA_epsilonprot"/>
</dbReference>
<dbReference type="GO" id="GO:0008270">
    <property type="term" value="F:zinc ion binding"/>
    <property type="evidence" value="ECO:0007669"/>
    <property type="project" value="UniProtKB-UniRule"/>
</dbReference>
<keyword evidence="5 10" id="KW-0521">NADP</keyword>
<dbReference type="PANTHER" id="PTHR30004">
    <property type="entry name" value="4-HYDROXYTHREONINE-4-PHOSPHATE DEHYDROGENASE"/>
    <property type="match status" value="1"/>
</dbReference>
<evidence type="ECO:0000256" key="3">
    <source>
        <dbReference type="ARBA" id="ARBA00022833"/>
    </source>
</evidence>
<dbReference type="Pfam" id="PF04166">
    <property type="entry name" value="PdxA"/>
    <property type="match status" value="1"/>
</dbReference>
<evidence type="ECO:0000256" key="2">
    <source>
        <dbReference type="ARBA" id="ARBA00022723"/>
    </source>
</evidence>
<gene>
    <name evidence="10" type="primary">pdxA</name>
    <name evidence="11" type="ORF">SHALO_1594</name>
</gene>
<comment type="subcellular location">
    <subcellularLocation>
        <location evidence="10">Cytoplasm</location>
    </subcellularLocation>
</comment>
<comment type="miscellaneous">
    <text evidence="10">The active site is located at the dimer interface.</text>
</comment>
<dbReference type="InterPro" id="IPR005255">
    <property type="entry name" value="PdxA_fam"/>
</dbReference>
<dbReference type="GO" id="GO:0051287">
    <property type="term" value="F:NAD binding"/>
    <property type="evidence" value="ECO:0007669"/>
    <property type="project" value="InterPro"/>
</dbReference>
<feature type="binding site" evidence="10">
    <location>
        <position position="119"/>
    </location>
    <ligand>
        <name>substrate</name>
    </ligand>
</feature>
<dbReference type="SUPFAM" id="SSF53659">
    <property type="entry name" value="Isocitrate/Isopropylmalate dehydrogenase-like"/>
    <property type="match status" value="1"/>
</dbReference>
<keyword evidence="3 10" id="KW-0862">Zinc</keyword>
<feature type="binding site" evidence="10">
    <location>
        <position position="148"/>
    </location>
    <ligand>
        <name>a divalent metal cation</name>
        <dbReference type="ChEBI" id="CHEBI:60240"/>
        <note>ligand shared between dimeric partners</note>
    </ligand>
</feature>
<feature type="binding site" evidence="10">
    <location>
        <position position="187"/>
    </location>
    <ligand>
        <name>a divalent metal cation</name>
        <dbReference type="ChEBI" id="CHEBI:60240"/>
        <note>ligand shared between dimeric partners</note>
    </ligand>
</feature>
<feature type="binding site" evidence="10">
    <location>
        <position position="120"/>
    </location>
    <ligand>
        <name>substrate</name>
    </ligand>
</feature>
<keyword evidence="12" id="KW-1185">Reference proteome</keyword>
<evidence type="ECO:0000256" key="10">
    <source>
        <dbReference type="HAMAP-Rule" id="MF_02086"/>
    </source>
</evidence>
<evidence type="ECO:0000256" key="8">
    <source>
        <dbReference type="ARBA" id="ARBA00023096"/>
    </source>
</evidence>
<accession>A0A1D7TK44</accession>
<comment type="pathway">
    <text evidence="10">Cofactor biosynthesis; pyridoxine 5'-phosphate biosynthesis; pyridoxine 5'-phosphate from D-erythrose 4-phosphate: step 4/5.</text>
</comment>
<evidence type="ECO:0000256" key="9">
    <source>
        <dbReference type="ARBA" id="ARBA00023285"/>
    </source>
</evidence>
<dbReference type="UniPathway" id="UPA00244">
    <property type="reaction ID" value="UER00312"/>
</dbReference>
<dbReference type="Gene3D" id="3.40.718.10">
    <property type="entry name" value="Isopropylmalate Dehydrogenase"/>
    <property type="match status" value="1"/>
</dbReference>
<dbReference type="EC" id="1.1.1.262" evidence="10"/>
<feature type="binding site" evidence="10">
    <location>
        <position position="260"/>
    </location>
    <ligand>
        <name>substrate</name>
    </ligand>
</feature>
<organism evidence="11 12">
    <name type="scientific">Sulfurospirillum halorespirans DSM 13726</name>
    <dbReference type="NCBI Taxonomy" id="1193502"/>
    <lineage>
        <taxon>Bacteria</taxon>
        <taxon>Pseudomonadati</taxon>
        <taxon>Campylobacterota</taxon>
        <taxon>Epsilonproteobacteria</taxon>
        <taxon>Campylobacterales</taxon>
        <taxon>Sulfurospirillaceae</taxon>
        <taxon>Sulfurospirillum</taxon>
    </lineage>
</organism>
<dbReference type="NCBIfam" id="NF003040">
    <property type="entry name" value="PRK03946.1"/>
    <property type="match status" value="1"/>
</dbReference>
<keyword evidence="7 10" id="KW-0520">NAD</keyword>
<evidence type="ECO:0000313" key="11">
    <source>
        <dbReference type="EMBL" id="AOO65367.1"/>
    </source>
</evidence>
<dbReference type="GO" id="GO:0042823">
    <property type="term" value="P:pyridoxal phosphate biosynthetic process"/>
    <property type="evidence" value="ECO:0007669"/>
    <property type="project" value="UniProtKB-UniRule"/>
</dbReference>
<name>A0A1D7TK44_9BACT</name>
<keyword evidence="9 10" id="KW-0170">Cobalt</keyword>
<sequence>MKKIAISIGDLNGIGLEIALRSHNEVKKHCYPLYCINENMLGWGAALLGLDVPSDFEIRDCGKVFEIEPGVCTAEAGESSYDSFITAVALAKSNEVSGIVTLPINKESWAMSGLEYKGHTDALSDLLGCEAIMMLGCEEMFTILYTHHIPLRDVPHEIKAKKLKPFLLKVYEELGAERIAVLGLNPHAGDHGVIGDEDAEIEKAILKVNHFLEREVFVGPLVPDIAFSKNNRENFTYFVCMYHDQGLIPLKTLYFDESINVSLNAGVVRTSVDHGTAFDIAYKDGNPSCLSYINAIKEAVKLSSGKEPLLTF</sequence>
<evidence type="ECO:0000256" key="4">
    <source>
        <dbReference type="ARBA" id="ARBA00022842"/>
    </source>
</evidence>
<keyword evidence="8 10" id="KW-0664">Pyridoxine biosynthesis</keyword>
<dbReference type="PATRIC" id="fig|1193502.14.peg.1618"/>
<evidence type="ECO:0000256" key="5">
    <source>
        <dbReference type="ARBA" id="ARBA00022857"/>
    </source>
</evidence>
<dbReference type="Proteomes" id="UP000094609">
    <property type="component" value="Chromosome"/>
</dbReference>
<dbReference type="GO" id="GO:0050570">
    <property type="term" value="F:4-hydroxythreonine-4-phosphate dehydrogenase activity"/>
    <property type="evidence" value="ECO:0007669"/>
    <property type="project" value="UniProtKB-UniRule"/>
</dbReference>
<dbReference type="RefSeq" id="WP_069478078.1">
    <property type="nucleotide sequence ID" value="NZ_CP017111.1"/>
</dbReference>
<comment type="cofactor">
    <cofactor evidence="10">
        <name>Zn(2+)</name>
        <dbReference type="ChEBI" id="CHEBI:29105"/>
    </cofactor>
    <cofactor evidence="10">
        <name>Mg(2+)</name>
        <dbReference type="ChEBI" id="CHEBI:18420"/>
    </cofactor>
    <cofactor evidence="10">
        <name>Co(2+)</name>
        <dbReference type="ChEBI" id="CHEBI:48828"/>
    </cofactor>
</comment>
<proteinExistence type="inferred from homology"/>
<dbReference type="EMBL" id="CP017111">
    <property type="protein sequence ID" value="AOO65367.1"/>
    <property type="molecule type" value="Genomic_DNA"/>
</dbReference>
<dbReference type="GO" id="GO:0050897">
    <property type="term" value="F:cobalt ion binding"/>
    <property type="evidence" value="ECO:0007669"/>
    <property type="project" value="UniProtKB-UniRule"/>
</dbReference>
<keyword evidence="6 10" id="KW-0560">Oxidoreductase</keyword>
<evidence type="ECO:0000256" key="1">
    <source>
        <dbReference type="ARBA" id="ARBA00022490"/>
    </source>
</evidence>
<feature type="binding site" evidence="10">
    <location>
        <position position="251"/>
    </location>
    <ligand>
        <name>substrate</name>
    </ligand>
</feature>
<dbReference type="KEGG" id="shal:SHALO_1594"/>
<comment type="function">
    <text evidence="10">Catalyzes the NAD(P)-dependent oxidation of 4-(phosphooxy)-L-threonine (HTP) into 2-amino-3-oxo-4-(phosphooxy)butyric acid which spontaneously decarboxylates to form 3-amino-2-oxopropyl phosphate (AHAP).</text>
</comment>
<dbReference type="STRING" id="1193502.SHALO_1594"/>
<protein>
    <recommendedName>
        <fullName evidence="10">4-hydroxythreonine-4-phosphate dehydrogenase</fullName>
        <ecNumber evidence="10">1.1.1.262</ecNumber>
    </recommendedName>
    <alternativeName>
        <fullName evidence="10">4-(phosphohydroxy)-L-threonine dehydrogenase</fullName>
    </alternativeName>
</protein>
<dbReference type="AlphaFoldDB" id="A0A1D7TK44"/>
<comment type="subunit">
    <text evidence="10">Homodimer.</text>
</comment>
<comment type="catalytic activity">
    <reaction evidence="10">
        <text>4-(phosphooxy)-L-threonine + NAD(+) = 3-amino-2-oxopropyl phosphate + CO2 + NADH</text>
        <dbReference type="Rhea" id="RHEA:32275"/>
        <dbReference type="ChEBI" id="CHEBI:16526"/>
        <dbReference type="ChEBI" id="CHEBI:57279"/>
        <dbReference type="ChEBI" id="CHEBI:57540"/>
        <dbReference type="ChEBI" id="CHEBI:57945"/>
        <dbReference type="ChEBI" id="CHEBI:58452"/>
        <dbReference type="EC" id="1.1.1.262"/>
    </reaction>
</comment>
<dbReference type="PANTHER" id="PTHR30004:SF6">
    <property type="entry name" value="D-THREONATE 4-PHOSPHATE DEHYDROGENASE"/>
    <property type="match status" value="1"/>
</dbReference>
<feature type="binding site" evidence="10">
    <location>
        <position position="269"/>
    </location>
    <ligand>
        <name>substrate</name>
    </ligand>
</feature>
<evidence type="ECO:0000256" key="7">
    <source>
        <dbReference type="ARBA" id="ARBA00023027"/>
    </source>
</evidence>
<dbReference type="GO" id="GO:0008615">
    <property type="term" value="P:pyridoxine biosynthetic process"/>
    <property type="evidence" value="ECO:0007669"/>
    <property type="project" value="UniProtKB-UniRule"/>
</dbReference>
<keyword evidence="1 10" id="KW-0963">Cytoplasm</keyword>
<comment type="similarity">
    <text evidence="10">Belongs to the PdxA family.</text>
</comment>
<dbReference type="GO" id="GO:0000287">
    <property type="term" value="F:magnesium ion binding"/>
    <property type="evidence" value="ECO:0007669"/>
    <property type="project" value="UniProtKB-UniRule"/>
</dbReference>
<evidence type="ECO:0000313" key="12">
    <source>
        <dbReference type="Proteomes" id="UP000094609"/>
    </source>
</evidence>
<dbReference type="GO" id="GO:0005737">
    <property type="term" value="C:cytoplasm"/>
    <property type="evidence" value="ECO:0007669"/>
    <property type="project" value="UniProtKB-SubCell"/>
</dbReference>
<feature type="binding site" evidence="10">
    <location>
        <position position="243"/>
    </location>
    <ligand>
        <name>a divalent metal cation</name>
        <dbReference type="ChEBI" id="CHEBI:60240"/>
        <note>ligand shared between dimeric partners</note>
    </ligand>
</feature>
<evidence type="ECO:0000256" key="6">
    <source>
        <dbReference type="ARBA" id="ARBA00023002"/>
    </source>
</evidence>